<dbReference type="EMBL" id="JAAQOM010000024">
    <property type="protein sequence ID" value="NIA57596.1"/>
    <property type="molecule type" value="Genomic_DNA"/>
</dbReference>
<dbReference type="Proteomes" id="UP000716322">
    <property type="component" value="Unassembled WGS sequence"/>
</dbReference>
<name>A0ABX0PLB0_9BURK</name>
<evidence type="ECO:0000313" key="1">
    <source>
        <dbReference type="EMBL" id="NIA57596.1"/>
    </source>
</evidence>
<protein>
    <submittedName>
        <fullName evidence="1">Uncharacterized protein</fullName>
    </submittedName>
</protein>
<organism evidence="1 2">
    <name type="scientific">Telluria antibiotica</name>
    <dbReference type="NCBI Taxonomy" id="2717319"/>
    <lineage>
        <taxon>Bacteria</taxon>
        <taxon>Pseudomonadati</taxon>
        <taxon>Pseudomonadota</taxon>
        <taxon>Betaproteobacteria</taxon>
        <taxon>Burkholderiales</taxon>
        <taxon>Oxalobacteraceae</taxon>
        <taxon>Telluria group</taxon>
        <taxon>Telluria</taxon>
    </lineage>
</organism>
<keyword evidence="2" id="KW-1185">Reference proteome</keyword>
<reference evidence="1 2" key="1">
    <citation type="submission" date="2020-03" db="EMBL/GenBank/DDBJ databases">
        <title>Genome sequence of strain Massilia sp. TW-1.</title>
        <authorList>
            <person name="Chaudhary D.K."/>
        </authorList>
    </citation>
    <scope>NUCLEOTIDE SEQUENCE [LARGE SCALE GENOMIC DNA]</scope>
    <source>
        <strain evidence="1 2">TW-1</strain>
    </source>
</reference>
<evidence type="ECO:0000313" key="2">
    <source>
        <dbReference type="Proteomes" id="UP000716322"/>
    </source>
</evidence>
<gene>
    <name evidence="1" type="ORF">HAV22_28625</name>
</gene>
<dbReference type="RefSeq" id="WP_166864501.1">
    <property type="nucleotide sequence ID" value="NZ_JAAQOM010000024.1"/>
</dbReference>
<comment type="caution">
    <text evidence="1">The sequence shown here is derived from an EMBL/GenBank/DDBJ whole genome shotgun (WGS) entry which is preliminary data.</text>
</comment>
<sequence>MLQGPVAYRAFDEPSGIEWALPDRIAMTKVSGYAYQSEYRFLFGRARLFDVENVRAELVSNGLEPPAADNHSTDYVLQLGDLSKICKIHAICDYEEKFDPTANMWQI</sequence>
<proteinExistence type="predicted"/>
<accession>A0ABX0PLB0</accession>